<comment type="caution">
    <text evidence="2">The sequence shown here is derived from an EMBL/GenBank/DDBJ whole genome shotgun (WGS) entry which is preliminary data.</text>
</comment>
<dbReference type="AlphaFoldDB" id="A0AAD4MNT2"/>
<organism evidence="2 3">
    <name type="scientific">Ditylenchus destructor</name>
    <dbReference type="NCBI Taxonomy" id="166010"/>
    <lineage>
        <taxon>Eukaryota</taxon>
        <taxon>Metazoa</taxon>
        <taxon>Ecdysozoa</taxon>
        <taxon>Nematoda</taxon>
        <taxon>Chromadorea</taxon>
        <taxon>Rhabditida</taxon>
        <taxon>Tylenchina</taxon>
        <taxon>Tylenchomorpha</taxon>
        <taxon>Sphaerularioidea</taxon>
        <taxon>Anguinidae</taxon>
        <taxon>Anguininae</taxon>
        <taxon>Ditylenchus</taxon>
    </lineage>
</organism>
<dbReference type="InterPro" id="IPR032675">
    <property type="entry name" value="LRR_dom_sf"/>
</dbReference>
<dbReference type="SUPFAM" id="SSF52047">
    <property type="entry name" value="RNI-like"/>
    <property type="match status" value="1"/>
</dbReference>
<name>A0AAD4MNT2_9BILA</name>
<dbReference type="Pfam" id="PF12937">
    <property type="entry name" value="F-box-like"/>
    <property type="match status" value="1"/>
</dbReference>
<accession>A0AAD4MNT2</accession>
<keyword evidence="3" id="KW-1185">Reference proteome</keyword>
<dbReference type="PANTHER" id="PTHR38926:SF72">
    <property type="entry name" value="IM:7136021-RELATED"/>
    <property type="match status" value="1"/>
</dbReference>
<evidence type="ECO:0000313" key="3">
    <source>
        <dbReference type="Proteomes" id="UP001201812"/>
    </source>
</evidence>
<protein>
    <submittedName>
        <fullName evidence="2">F-box-like domain-containing protein</fullName>
    </submittedName>
</protein>
<dbReference type="PROSITE" id="PS50181">
    <property type="entry name" value="FBOX"/>
    <property type="match status" value="1"/>
</dbReference>
<dbReference type="EMBL" id="JAKKPZ010000126">
    <property type="protein sequence ID" value="KAI1701127.1"/>
    <property type="molecule type" value="Genomic_DNA"/>
</dbReference>
<reference evidence="2" key="1">
    <citation type="submission" date="2022-01" db="EMBL/GenBank/DDBJ databases">
        <title>Genome Sequence Resource for Two Populations of Ditylenchus destructor, the Migratory Endoparasitic Phytonematode.</title>
        <authorList>
            <person name="Zhang H."/>
            <person name="Lin R."/>
            <person name="Xie B."/>
        </authorList>
    </citation>
    <scope>NUCLEOTIDE SEQUENCE</scope>
    <source>
        <strain evidence="2">BazhouSP</strain>
    </source>
</reference>
<dbReference type="SMART" id="SM00256">
    <property type="entry name" value="FBOX"/>
    <property type="match status" value="1"/>
</dbReference>
<proteinExistence type="predicted"/>
<feature type="domain" description="F-box" evidence="1">
    <location>
        <begin position="4"/>
        <end position="49"/>
    </location>
</feature>
<evidence type="ECO:0000313" key="2">
    <source>
        <dbReference type="EMBL" id="KAI1701127.1"/>
    </source>
</evidence>
<gene>
    <name evidence="2" type="ORF">DdX_16282</name>
</gene>
<dbReference type="SUPFAM" id="SSF81383">
    <property type="entry name" value="F-box domain"/>
    <property type="match status" value="1"/>
</dbReference>
<evidence type="ECO:0000259" key="1">
    <source>
        <dbReference type="PROSITE" id="PS50181"/>
    </source>
</evidence>
<sequence>MQCGTNINELPDMILAQIFVKLPWQERLEVEQVCKKWHNAGKHHSWTNFRIFNNYKYRDWTEERVTEIKPFFDRCGRHLRHLQFHGWSSETVLSFIRTAPNVQHLKFCDVELNDESLKMLAQIVPNLKSLGFEGSLRRAERNIGHGLMECFKMMTCLEYLYIIDDGVLLHQHSFVQFPPNLKFFSLNGIKNTDQILNWVAKGCKDLKALCVSGVYGRINESGFQAISQMKNLTYLDLPIDRADNFDIGYVFEALIELRALKIDTVDVKVSAAIARYCEKLEHLHLDTDDISPKDHANLLRVASLPNFCSLAIWASSYPKEQTTELVNRQWQTSDFYGKICQVVDEIDESDRQQSKFPKEEHPIVEVQYQGGFCGHLSTQHKWLRLKNTISSRPNAWEKWQSEKWQYGWLRAGKP</sequence>
<dbReference type="PANTHER" id="PTHR38926">
    <property type="entry name" value="F-BOX DOMAIN CONTAINING PROTEIN, EXPRESSED"/>
    <property type="match status" value="1"/>
</dbReference>
<dbReference type="Gene3D" id="3.80.10.10">
    <property type="entry name" value="Ribonuclease Inhibitor"/>
    <property type="match status" value="1"/>
</dbReference>
<dbReference type="Proteomes" id="UP001201812">
    <property type="component" value="Unassembled WGS sequence"/>
</dbReference>
<dbReference type="InterPro" id="IPR001810">
    <property type="entry name" value="F-box_dom"/>
</dbReference>
<dbReference type="InterPro" id="IPR036047">
    <property type="entry name" value="F-box-like_dom_sf"/>
</dbReference>